<dbReference type="InterPro" id="IPR049730">
    <property type="entry name" value="SNF2/RAD54-like_C"/>
</dbReference>
<dbReference type="GO" id="GO:0008094">
    <property type="term" value="F:ATP-dependent activity, acting on DNA"/>
    <property type="evidence" value="ECO:0007669"/>
    <property type="project" value="TreeGrafter"/>
</dbReference>
<dbReference type="InterPro" id="IPR038718">
    <property type="entry name" value="SNF2-like_sf"/>
</dbReference>
<dbReference type="PANTHER" id="PTHR45626:SF22">
    <property type="entry name" value="DNA REPAIR PROTEIN RAD5"/>
    <property type="match status" value="1"/>
</dbReference>
<organism evidence="6 7">
    <name type="scientific">Penicillium polonicum</name>
    <dbReference type="NCBI Taxonomy" id="60169"/>
    <lineage>
        <taxon>Eukaryota</taxon>
        <taxon>Fungi</taxon>
        <taxon>Dikarya</taxon>
        <taxon>Ascomycota</taxon>
        <taxon>Pezizomycotina</taxon>
        <taxon>Eurotiomycetes</taxon>
        <taxon>Eurotiomycetidae</taxon>
        <taxon>Eurotiales</taxon>
        <taxon>Aspergillaceae</taxon>
        <taxon>Penicillium</taxon>
    </lineage>
</organism>
<dbReference type="GO" id="GO:0016787">
    <property type="term" value="F:hydrolase activity"/>
    <property type="evidence" value="ECO:0007669"/>
    <property type="project" value="UniProtKB-KW"/>
</dbReference>
<dbReference type="Gene3D" id="3.40.50.10810">
    <property type="entry name" value="Tandem AAA-ATPase domain"/>
    <property type="match status" value="2"/>
</dbReference>
<dbReference type="GO" id="GO:0005634">
    <property type="term" value="C:nucleus"/>
    <property type="evidence" value="ECO:0007669"/>
    <property type="project" value="TreeGrafter"/>
</dbReference>
<sequence>MSIPLGQNSPFETEPSSGTIISETGVFGEEICLGAIIGVTAQLDRDDALIRRLADHSTPFLCFSVLKEGNFFLLVHEEDKFARLNKQLCTGLSKATSNQQIRLQAYITREDAMLAEQKKYGERLLPIEINVYAPLNDVDDVGAKLSKSHIFLQPLRYGLEERRYMNPHVLRFKGQPDDDSLHYLTIPDSEEMDPNHSSSDESLSDDVDEIDMDDMFGVQLQHIFQANVPVDRRIKSDLLQHQKEAIGFISQREHGQALEHILWDYNDTDEDEPFYQHVFNGERRAEPQEASGGILADEMGLGKSLVTLSVIAGSLDEAERFAGRQEQSDVSQKKNPTQATLIVVPSTLLIDNWVNEIRKQSAHYIRNRATKQFQAVVNLSAQHRWCLTGTPIQNSIEDLGALVAFLRVPILDRVASFRKFISTPTSSESLLSLRLFCNNGKAAASIPLDSDEALSYLEQLDKNVCIYCSSTIFWLSDTPDTDGGIFLAGCRHLSDWPIPLLDNSKYRHPQTGIGATPRMKQYPTKLLALLSEISQNPTQKCVVFSSWKKTIYIVAALLSSNGIKYSMIEGSLSLSRRLQELERYQDHKETNVLLMTLGTGAVGLNLTTSSRIYLLEPQWNPSIEAQAIGRALRLGQVSNVTIVRYIMEGTIEESNVLSRQRKKLQLTKGGFQKSDHTASDRIQSLLDLFQLESSTYN</sequence>
<feature type="region of interest" description="Disordered" evidence="4">
    <location>
        <begin position="181"/>
        <end position="205"/>
    </location>
</feature>
<evidence type="ECO:0000256" key="3">
    <source>
        <dbReference type="ARBA" id="ARBA00022840"/>
    </source>
</evidence>
<dbReference type="InterPro" id="IPR000330">
    <property type="entry name" value="SNF2_N"/>
</dbReference>
<dbReference type="Pfam" id="PF00176">
    <property type="entry name" value="SNF2-rel_dom"/>
    <property type="match status" value="2"/>
</dbReference>
<evidence type="ECO:0000313" key="7">
    <source>
        <dbReference type="Proteomes" id="UP000191408"/>
    </source>
</evidence>
<keyword evidence="2" id="KW-0378">Hydrolase</keyword>
<comment type="caution">
    <text evidence="6">The sequence shown here is derived from an EMBL/GenBank/DDBJ whole genome shotgun (WGS) entry which is preliminary data.</text>
</comment>
<name>A0A1V6NTE8_PENPO</name>
<dbReference type="PANTHER" id="PTHR45626">
    <property type="entry name" value="TRANSCRIPTION TERMINATION FACTOR 2-RELATED"/>
    <property type="match status" value="1"/>
</dbReference>
<evidence type="ECO:0000256" key="4">
    <source>
        <dbReference type="SAM" id="MobiDB-lite"/>
    </source>
</evidence>
<dbReference type="PROSITE" id="PS51194">
    <property type="entry name" value="HELICASE_CTER"/>
    <property type="match status" value="1"/>
</dbReference>
<proteinExistence type="predicted"/>
<dbReference type="GO" id="GO:0005524">
    <property type="term" value="F:ATP binding"/>
    <property type="evidence" value="ECO:0007669"/>
    <property type="project" value="UniProtKB-KW"/>
</dbReference>
<feature type="domain" description="Helicase C-terminal" evidence="5">
    <location>
        <begin position="525"/>
        <end position="686"/>
    </location>
</feature>
<dbReference type="InterPro" id="IPR050628">
    <property type="entry name" value="SNF2_RAD54_helicase_TF"/>
</dbReference>
<dbReference type="Gene3D" id="3.40.50.300">
    <property type="entry name" value="P-loop containing nucleotide triphosphate hydrolases"/>
    <property type="match status" value="1"/>
</dbReference>
<dbReference type="EMBL" id="MDYM01000003">
    <property type="protein sequence ID" value="OQD67879.1"/>
    <property type="molecule type" value="Genomic_DNA"/>
</dbReference>
<gene>
    <name evidence="6" type="ORF">PENPOL_c003G05250</name>
</gene>
<dbReference type="InterPro" id="IPR027417">
    <property type="entry name" value="P-loop_NTPase"/>
</dbReference>
<protein>
    <recommendedName>
        <fullName evidence="5">Helicase C-terminal domain-containing protein</fullName>
    </recommendedName>
</protein>
<dbReference type="OrthoDB" id="448448at2759"/>
<evidence type="ECO:0000259" key="5">
    <source>
        <dbReference type="PROSITE" id="PS51194"/>
    </source>
</evidence>
<dbReference type="GO" id="GO:0006281">
    <property type="term" value="P:DNA repair"/>
    <property type="evidence" value="ECO:0007669"/>
    <property type="project" value="TreeGrafter"/>
</dbReference>
<dbReference type="Pfam" id="PF00271">
    <property type="entry name" value="Helicase_C"/>
    <property type="match status" value="1"/>
</dbReference>
<dbReference type="CDD" id="cd18793">
    <property type="entry name" value="SF2_C_SNF"/>
    <property type="match status" value="1"/>
</dbReference>
<dbReference type="Proteomes" id="UP000191408">
    <property type="component" value="Unassembled WGS sequence"/>
</dbReference>
<dbReference type="InterPro" id="IPR001650">
    <property type="entry name" value="Helicase_C-like"/>
</dbReference>
<dbReference type="AlphaFoldDB" id="A0A1V6NTE8"/>
<accession>A0A1V6NTE8</accession>
<evidence type="ECO:0000313" key="6">
    <source>
        <dbReference type="EMBL" id="OQD67879.1"/>
    </source>
</evidence>
<evidence type="ECO:0000256" key="1">
    <source>
        <dbReference type="ARBA" id="ARBA00022741"/>
    </source>
</evidence>
<keyword evidence="1" id="KW-0547">Nucleotide-binding</keyword>
<dbReference type="SUPFAM" id="SSF52540">
    <property type="entry name" value="P-loop containing nucleoside triphosphate hydrolases"/>
    <property type="match status" value="2"/>
</dbReference>
<reference evidence="7" key="1">
    <citation type="journal article" date="2017" name="Nat. Microbiol.">
        <title>Global analysis of biosynthetic gene clusters reveals vast potential of secondary metabolite production in Penicillium species.</title>
        <authorList>
            <person name="Nielsen J.C."/>
            <person name="Grijseels S."/>
            <person name="Prigent S."/>
            <person name="Ji B."/>
            <person name="Dainat J."/>
            <person name="Nielsen K.F."/>
            <person name="Frisvad J.C."/>
            <person name="Workman M."/>
            <person name="Nielsen J."/>
        </authorList>
    </citation>
    <scope>NUCLEOTIDE SEQUENCE [LARGE SCALE GENOMIC DNA]</scope>
    <source>
        <strain evidence="7">IBT 4502</strain>
    </source>
</reference>
<keyword evidence="3" id="KW-0067">ATP-binding</keyword>
<evidence type="ECO:0000256" key="2">
    <source>
        <dbReference type="ARBA" id="ARBA00022801"/>
    </source>
</evidence>
<dbReference type="SMART" id="SM00490">
    <property type="entry name" value="HELICc"/>
    <property type="match status" value="1"/>
</dbReference>
<dbReference type="STRING" id="60169.A0A1V6NTE8"/>
<keyword evidence="7" id="KW-1185">Reference proteome</keyword>